<proteinExistence type="predicted"/>
<evidence type="ECO:0000256" key="1">
    <source>
        <dbReference type="ARBA" id="ARBA00004141"/>
    </source>
</evidence>
<dbReference type="Proteomes" id="UP000005316">
    <property type="component" value="Unassembled WGS sequence"/>
</dbReference>
<dbReference type="InterPro" id="IPR036458">
    <property type="entry name" value="Na:dicarbo_symporter_sf"/>
</dbReference>
<evidence type="ECO:0000256" key="5">
    <source>
        <dbReference type="ARBA" id="ARBA00023136"/>
    </source>
</evidence>
<dbReference type="InterPro" id="IPR001991">
    <property type="entry name" value="Na-dicarboxylate_symporter"/>
</dbReference>
<dbReference type="PANTHER" id="PTHR11958">
    <property type="entry name" value="SODIUM/DICARBOXYLATE SYMPORTER-RELATED"/>
    <property type="match status" value="1"/>
</dbReference>
<evidence type="ECO:0000256" key="6">
    <source>
        <dbReference type="SAM" id="Phobius"/>
    </source>
</evidence>
<evidence type="ECO:0000256" key="2">
    <source>
        <dbReference type="ARBA" id="ARBA00022448"/>
    </source>
</evidence>
<accession>F9DS09</accession>
<dbReference type="AlphaFoldDB" id="F9DS09"/>
<sequence length="142" mass="14764">MRLKGNLMAQIFIAFGIAIILGVIFGPSIEVIKPLGDLFLRLIKFIIAPLILASLVVGVASTGDPKQLGRIGVKTVSYYLVTSAIAVAIGLAFAYLISPGKGVNISVPEAAAQVNETDGVIATLLNIIPENSFTALSSGNIL</sequence>
<evidence type="ECO:0000313" key="7">
    <source>
        <dbReference type="EMBL" id="EGQ26438.1"/>
    </source>
</evidence>
<protein>
    <submittedName>
        <fullName evidence="7">DAACS family dicarboxylate/amino acid:sodium (Na+) or proton (H+) symporter</fullName>
    </submittedName>
</protein>
<dbReference type="GO" id="GO:0015293">
    <property type="term" value="F:symporter activity"/>
    <property type="evidence" value="ECO:0007669"/>
    <property type="project" value="InterPro"/>
</dbReference>
<dbReference type="HOGENOM" id="CLU_019375_4_1_9"/>
<dbReference type="Gene3D" id="1.10.3860.10">
    <property type="entry name" value="Sodium:dicarboxylate symporter"/>
    <property type="match status" value="1"/>
</dbReference>
<evidence type="ECO:0000256" key="4">
    <source>
        <dbReference type="ARBA" id="ARBA00022989"/>
    </source>
</evidence>
<name>F9DS09_9BACL</name>
<reference evidence="7 8" key="1">
    <citation type="submission" date="2011-04" db="EMBL/GenBank/DDBJ databases">
        <authorList>
            <person name="Muzny D."/>
            <person name="Qin X."/>
            <person name="Deng J."/>
            <person name="Jiang H."/>
            <person name="Liu Y."/>
            <person name="Qu J."/>
            <person name="Song X.-Z."/>
            <person name="Zhang L."/>
            <person name="Thornton R."/>
            <person name="Coyle M."/>
            <person name="Francisco L."/>
            <person name="Jackson L."/>
            <person name="Javaid M."/>
            <person name="Korchina V."/>
            <person name="Kovar C."/>
            <person name="Mata R."/>
            <person name="Mathew T."/>
            <person name="Ngo R."/>
            <person name="Nguyen L."/>
            <person name="Nguyen N."/>
            <person name="Okwuonu G."/>
            <person name="Ongeri F."/>
            <person name="Pham C."/>
            <person name="Simmons D."/>
            <person name="Wilczek-Boney K."/>
            <person name="Hale W."/>
            <person name="Jakkamsetti A."/>
            <person name="Pham P."/>
            <person name="Ruth R."/>
            <person name="San Lucas F."/>
            <person name="Warren J."/>
            <person name="Zhang J."/>
            <person name="Zhao Z."/>
            <person name="Zhou C."/>
            <person name="Zhu D."/>
            <person name="Lee S."/>
            <person name="Bess C."/>
            <person name="Blankenburg K."/>
            <person name="Forbes L."/>
            <person name="Fu Q."/>
            <person name="Gubbala S."/>
            <person name="Hirani K."/>
            <person name="Jayaseelan J.C."/>
            <person name="Lara F."/>
            <person name="Munidasa M."/>
            <person name="Palculict T."/>
            <person name="Patil S."/>
            <person name="Pu L.-L."/>
            <person name="Saada N."/>
            <person name="Tang L."/>
            <person name="Weissenberger G."/>
            <person name="Zhu Y."/>
            <person name="Hemphill L."/>
            <person name="Shang Y."/>
            <person name="Youmans B."/>
            <person name="Ayvaz T."/>
            <person name="Ross M."/>
            <person name="Santibanez J."/>
            <person name="Aqrawi P."/>
            <person name="Gross S."/>
            <person name="Joshi V."/>
            <person name="Fowler G."/>
            <person name="Nazareth L."/>
            <person name="Reid J."/>
            <person name="Worley K."/>
            <person name="Petrosino J."/>
            <person name="Highlander S."/>
            <person name="Gibbs R."/>
        </authorList>
    </citation>
    <scope>NUCLEOTIDE SEQUENCE [LARGE SCALE GENOMIC DNA]</scope>
    <source>
        <strain evidence="7 8">2681</strain>
    </source>
</reference>
<organism evidence="7 8">
    <name type="scientific">Sporosarcina newyorkensis 2681</name>
    <dbReference type="NCBI Taxonomy" id="1027292"/>
    <lineage>
        <taxon>Bacteria</taxon>
        <taxon>Bacillati</taxon>
        <taxon>Bacillota</taxon>
        <taxon>Bacilli</taxon>
        <taxon>Bacillales</taxon>
        <taxon>Caryophanaceae</taxon>
        <taxon>Sporosarcina</taxon>
    </lineage>
</organism>
<keyword evidence="3 6" id="KW-0812">Transmembrane</keyword>
<dbReference type="eggNOG" id="COG1301">
    <property type="taxonomic scope" value="Bacteria"/>
</dbReference>
<dbReference type="InterPro" id="IPR050746">
    <property type="entry name" value="DAACS"/>
</dbReference>
<dbReference type="GO" id="GO:0016020">
    <property type="term" value="C:membrane"/>
    <property type="evidence" value="ECO:0007669"/>
    <property type="project" value="UniProtKB-SubCell"/>
</dbReference>
<dbReference type="SUPFAM" id="SSF118215">
    <property type="entry name" value="Proton glutamate symport protein"/>
    <property type="match status" value="1"/>
</dbReference>
<keyword evidence="4 6" id="KW-1133">Transmembrane helix</keyword>
<dbReference type="Pfam" id="PF00375">
    <property type="entry name" value="SDF"/>
    <property type="match status" value="1"/>
</dbReference>
<dbReference type="EMBL" id="AFPZ01000044">
    <property type="protein sequence ID" value="EGQ26438.1"/>
    <property type="molecule type" value="Genomic_DNA"/>
</dbReference>
<feature type="transmembrane region" description="Helical" evidence="6">
    <location>
        <begin position="38"/>
        <end position="57"/>
    </location>
</feature>
<evidence type="ECO:0000313" key="8">
    <source>
        <dbReference type="Proteomes" id="UP000005316"/>
    </source>
</evidence>
<feature type="transmembrane region" description="Helical" evidence="6">
    <location>
        <begin position="7"/>
        <end position="26"/>
    </location>
</feature>
<comment type="subcellular location">
    <subcellularLocation>
        <location evidence="1">Membrane</location>
        <topology evidence="1">Multi-pass membrane protein</topology>
    </subcellularLocation>
</comment>
<evidence type="ECO:0000256" key="3">
    <source>
        <dbReference type="ARBA" id="ARBA00022692"/>
    </source>
</evidence>
<keyword evidence="2" id="KW-0813">Transport</keyword>
<dbReference type="PANTHER" id="PTHR11958:SF63">
    <property type="entry name" value="AMINO ACID TRANSPORTER"/>
    <property type="match status" value="1"/>
</dbReference>
<feature type="transmembrane region" description="Helical" evidence="6">
    <location>
        <begin position="78"/>
        <end position="97"/>
    </location>
</feature>
<gene>
    <name evidence="7" type="primary">gltT</name>
    <name evidence="7" type="ORF">HMPREF9372_1589</name>
</gene>
<keyword evidence="5 6" id="KW-0472">Membrane</keyword>
<comment type="caution">
    <text evidence="7">The sequence shown here is derived from an EMBL/GenBank/DDBJ whole genome shotgun (WGS) entry which is preliminary data.</text>
</comment>